<reference evidence="6" key="2">
    <citation type="journal article" date="2021" name="Microbiome">
        <title>Successional dynamics and alternative stable states in a saline activated sludge microbial community over 9 years.</title>
        <authorList>
            <person name="Wang Y."/>
            <person name="Ye J."/>
            <person name="Ju F."/>
            <person name="Liu L."/>
            <person name="Boyd J.A."/>
            <person name="Deng Y."/>
            <person name="Parks D.H."/>
            <person name="Jiang X."/>
            <person name="Yin X."/>
            <person name="Woodcroft B.J."/>
            <person name="Tyson G.W."/>
            <person name="Hugenholtz P."/>
            <person name="Polz M.F."/>
            <person name="Zhang T."/>
        </authorList>
    </citation>
    <scope>NUCLEOTIDE SEQUENCE</scope>
    <source>
        <strain evidence="6">HKST-UBA02</strain>
    </source>
</reference>
<dbReference type="AlphaFoldDB" id="A0A956NHQ2"/>
<accession>A0A956NHQ2</accession>
<dbReference type="GO" id="GO:0006935">
    <property type="term" value="P:chemotaxis"/>
    <property type="evidence" value="ECO:0007669"/>
    <property type="project" value="UniProtKB-KW"/>
</dbReference>
<dbReference type="Proteomes" id="UP000739538">
    <property type="component" value="Unassembled WGS sequence"/>
</dbReference>
<evidence type="ECO:0000256" key="2">
    <source>
        <dbReference type="ARBA" id="ARBA00029447"/>
    </source>
</evidence>
<comment type="caution">
    <text evidence="6">The sequence shown here is derived from an EMBL/GenBank/DDBJ whole genome shotgun (WGS) entry which is preliminary data.</text>
</comment>
<dbReference type="PANTHER" id="PTHR43531">
    <property type="entry name" value="PROTEIN ICFG"/>
    <property type="match status" value="1"/>
</dbReference>
<name>A0A956NHQ2_UNCEI</name>
<dbReference type="Pfam" id="PF00015">
    <property type="entry name" value="MCPsignal"/>
    <property type="match status" value="1"/>
</dbReference>
<feature type="region of interest" description="Disordered" evidence="4">
    <location>
        <begin position="310"/>
        <end position="341"/>
    </location>
</feature>
<dbReference type="PRINTS" id="PR00260">
    <property type="entry name" value="CHEMTRNSDUCR"/>
</dbReference>
<dbReference type="GO" id="GO:0016020">
    <property type="term" value="C:membrane"/>
    <property type="evidence" value="ECO:0007669"/>
    <property type="project" value="InterPro"/>
</dbReference>
<dbReference type="InterPro" id="IPR004089">
    <property type="entry name" value="MCPsignal_dom"/>
</dbReference>
<dbReference type="InterPro" id="IPR004090">
    <property type="entry name" value="Chemotax_Me-accpt_rcpt"/>
</dbReference>
<dbReference type="SMART" id="SM00283">
    <property type="entry name" value="MA"/>
    <property type="match status" value="1"/>
</dbReference>
<dbReference type="PROSITE" id="PS50111">
    <property type="entry name" value="CHEMOTAXIS_TRANSDUC_2"/>
    <property type="match status" value="1"/>
</dbReference>
<dbReference type="EMBL" id="JAGQHS010000088">
    <property type="protein sequence ID" value="MCA9757229.1"/>
    <property type="molecule type" value="Genomic_DNA"/>
</dbReference>
<protein>
    <submittedName>
        <fullName evidence="6">DUF3365 domain-containing protein</fullName>
    </submittedName>
</protein>
<organism evidence="6 7">
    <name type="scientific">Eiseniibacteriota bacterium</name>
    <dbReference type="NCBI Taxonomy" id="2212470"/>
    <lineage>
        <taxon>Bacteria</taxon>
        <taxon>Candidatus Eiseniibacteriota</taxon>
    </lineage>
</organism>
<dbReference type="GO" id="GO:0007165">
    <property type="term" value="P:signal transduction"/>
    <property type="evidence" value="ECO:0007669"/>
    <property type="project" value="UniProtKB-KW"/>
</dbReference>
<evidence type="ECO:0000256" key="3">
    <source>
        <dbReference type="PROSITE-ProRule" id="PRU00284"/>
    </source>
</evidence>
<reference evidence="6" key="1">
    <citation type="submission" date="2020-04" db="EMBL/GenBank/DDBJ databases">
        <authorList>
            <person name="Zhang T."/>
        </authorList>
    </citation>
    <scope>NUCLEOTIDE SEQUENCE</scope>
    <source>
        <strain evidence="6">HKST-UBA02</strain>
    </source>
</reference>
<feature type="compositionally biased region" description="Polar residues" evidence="4">
    <location>
        <begin position="518"/>
        <end position="531"/>
    </location>
</feature>
<keyword evidence="1" id="KW-0145">Chemotaxis</keyword>
<comment type="similarity">
    <text evidence="2">Belongs to the methyl-accepting chemotaxis (MCP) protein family.</text>
</comment>
<gene>
    <name evidence="6" type="ORF">KDA27_15595</name>
</gene>
<evidence type="ECO:0000256" key="4">
    <source>
        <dbReference type="SAM" id="MobiDB-lite"/>
    </source>
</evidence>
<evidence type="ECO:0000259" key="5">
    <source>
        <dbReference type="PROSITE" id="PS50111"/>
    </source>
</evidence>
<feature type="domain" description="Methyl-accepting transducer" evidence="5">
    <location>
        <begin position="267"/>
        <end position="496"/>
    </location>
</feature>
<sequence length="557" mass="60105">MAFEFGFREKILLSVAGACLICAGGAAFVSTHQVHDVEVEDLQSKSEAILSRLESARNFVANQGQIESLIERAVEDHPSGTLPKDVRQQIFMSVPIVASMKIGADNAVENNYEFRVTANDPRNPENEPTEKEEEFLSQFEHDPDLEQIVWENEDAEQLWVMRPIRLSEQDGCLLCHGHPSTSPWGNGKDILGYPMENWPDGRMHGMFAIRSDLRPAKARATAVAWTIVKWSLFLLFVAVAGSAVLVGRPLGRFVNLIRTTSSELTDIASELASSARAVRQNSDTLADGAARQAASLEETSAAVTELSASAEENAVTSQRAHATALEAKNEAESGSRDASGMRRSLGELREASNEMAEIIRTIESVAFQTKLLALNAGVEAARAGDAGKGFAVVADEVGTLAQKTAEAASKTDERIRRSMEMTKSGASAADQVSEGLERVQERVQSATEMVQHIAVASSEQSRTTAQVRTALTQIDQVTQQNAATAEEASSAANVLAEQADAIQSQIEGLRKLVGSGGAHSSATQSRRSQAPSIPMDDDEDGRNRSIASKLKFWDRAA</sequence>
<dbReference type="SUPFAM" id="SSF58104">
    <property type="entry name" value="Methyl-accepting chemotaxis protein (MCP) signaling domain"/>
    <property type="match status" value="1"/>
</dbReference>
<dbReference type="PANTHER" id="PTHR43531:SF11">
    <property type="entry name" value="METHYL-ACCEPTING CHEMOTAXIS PROTEIN 3"/>
    <property type="match status" value="1"/>
</dbReference>
<keyword evidence="3" id="KW-0807">Transducer</keyword>
<evidence type="ECO:0000256" key="1">
    <source>
        <dbReference type="ARBA" id="ARBA00022500"/>
    </source>
</evidence>
<dbReference type="GO" id="GO:0004888">
    <property type="term" value="F:transmembrane signaling receptor activity"/>
    <property type="evidence" value="ECO:0007669"/>
    <property type="project" value="InterPro"/>
</dbReference>
<feature type="region of interest" description="Disordered" evidence="4">
    <location>
        <begin position="512"/>
        <end position="545"/>
    </location>
</feature>
<dbReference type="Gene3D" id="1.10.287.950">
    <property type="entry name" value="Methyl-accepting chemotaxis protein"/>
    <property type="match status" value="1"/>
</dbReference>
<dbReference type="Pfam" id="PF11845">
    <property type="entry name" value="Tll0287-like"/>
    <property type="match status" value="1"/>
</dbReference>
<proteinExistence type="inferred from homology"/>
<evidence type="ECO:0000313" key="7">
    <source>
        <dbReference type="Proteomes" id="UP000739538"/>
    </source>
</evidence>
<dbReference type="InterPro" id="IPR021796">
    <property type="entry name" value="Tll0287-like_dom"/>
</dbReference>
<dbReference type="InterPro" id="IPR051310">
    <property type="entry name" value="MCP_chemotaxis"/>
</dbReference>
<evidence type="ECO:0000313" key="6">
    <source>
        <dbReference type="EMBL" id="MCA9757229.1"/>
    </source>
</evidence>